<reference evidence="1" key="1">
    <citation type="submission" date="2022-04" db="EMBL/GenBank/DDBJ databases">
        <title>Genome of the entomopathogenic fungus Entomophthora muscae.</title>
        <authorList>
            <person name="Elya C."/>
            <person name="Lovett B.R."/>
            <person name="Lee E."/>
            <person name="Macias A.M."/>
            <person name="Hajek A.E."/>
            <person name="De Bivort B.L."/>
            <person name="Kasson M.T."/>
            <person name="De Fine Licht H.H."/>
            <person name="Stajich J.E."/>
        </authorList>
    </citation>
    <scope>NUCLEOTIDE SEQUENCE</scope>
    <source>
        <strain evidence="1">Berkeley</strain>
    </source>
</reference>
<comment type="caution">
    <text evidence="1">The sequence shown here is derived from an EMBL/GenBank/DDBJ whole genome shotgun (WGS) entry which is preliminary data.</text>
</comment>
<dbReference type="Proteomes" id="UP001165960">
    <property type="component" value="Unassembled WGS sequence"/>
</dbReference>
<keyword evidence="2" id="KW-1185">Reference proteome</keyword>
<name>A0ACC2RL70_9FUNG</name>
<protein>
    <submittedName>
        <fullName evidence="1">Uncharacterized protein</fullName>
    </submittedName>
</protein>
<evidence type="ECO:0000313" key="1">
    <source>
        <dbReference type="EMBL" id="KAJ9050842.1"/>
    </source>
</evidence>
<accession>A0ACC2RL70</accession>
<dbReference type="EMBL" id="QTSX02007134">
    <property type="protein sequence ID" value="KAJ9050842.1"/>
    <property type="molecule type" value="Genomic_DNA"/>
</dbReference>
<evidence type="ECO:0000313" key="2">
    <source>
        <dbReference type="Proteomes" id="UP001165960"/>
    </source>
</evidence>
<organism evidence="1 2">
    <name type="scientific">Entomophthora muscae</name>
    <dbReference type="NCBI Taxonomy" id="34485"/>
    <lineage>
        <taxon>Eukaryota</taxon>
        <taxon>Fungi</taxon>
        <taxon>Fungi incertae sedis</taxon>
        <taxon>Zoopagomycota</taxon>
        <taxon>Entomophthoromycotina</taxon>
        <taxon>Entomophthoromycetes</taxon>
        <taxon>Entomophthorales</taxon>
        <taxon>Entomophthoraceae</taxon>
        <taxon>Entomophthora</taxon>
    </lineage>
</organism>
<gene>
    <name evidence="1" type="ORF">DSO57_1010393</name>
</gene>
<sequence length="206" mass="23557">MGPWFYHFITYLILVVFCFTTGPTENPSLTAHVPEEVPQTWPTFYCLPRAPFGPLHFSDYPIKTEYKKLTLDNIICFDRLVQQRTSQTVFYKGAWYKHPAVLFCKKYNYLPSFQTDMKALPTSKPDCLSPSPDPSPLITSQYAGIAYITLAGLVDTMVPSTRPWALVDQLASYLIKLAPLLWWALSSSKQSKLATKTDVIWLIQYD</sequence>
<proteinExistence type="predicted"/>